<dbReference type="Pfam" id="PF00078">
    <property type="entry name" value="RVT_1"/>
    <property type="match status" value="1"/>
</dbReference>
<accession>A0A2B4S704</accession>
<proteinExistence type="predicted"/>
<evidence type="ECO:0000313" key="2">
    <source>
        <dbReference type="EMBL" id="PFX26444.1"/>
    </source>
</evidence>
<organism evidence="2 3">
    <name type="scientific">Stylophora pistillata</name>
    <name type="common">Smooth cauliflower coral</name>
    <dbReference type="NCBI Taxonomy" id="50429"/>
    <lineage>
        <taxon>Eukaryota</taxon>
        <taxon>Metazoa</taxon>
        <taxon>Cnidaria</taxon>
        <taxon>Anthozoa</taxon>
        <taxon>Hexacorallia</taxon>
        <taxon>Scleractinia</taxon>
        <taxon>Astrocoeniina</taxon>
        <taxon>Pocilloporidae</taxon>
        <taxon>Stylophora</taxon>
    </lineage>
</organism>
<keyword evidence="3" id="KW-1185">Reference proteome</keyword>
<dbReference type="PANTHER" id="PTHR33050">
    <property type="entry name" value="REVERSE TRANSCRIPTASE DOMAIN-CONTAINING PROTEIN"/>
    <property type="match status" value="1"/>
</dbReference>
<comment type="caution">
    <text evidence="2">The sequence shown here is derived from an EMBL/GenBank/DDBJ whole genome shotgun (WGS) entry which is preliminary data.</text>
</comment>
<dbReference type="PROSITE" id="PS50878">
    <property type="entry name" value="RT_POL"/>
    <property type="match status" value="1"/>
</dbReference>
<dbReference type="Proteomes" id="UP000225706">
    <property type="component" value="Unassembled WGS sequence"/>
</dbReference>
<dbReference type="AlphaFoldDB" id="A0A2B4S704"/>
<evidence type="ECO:0000259" key="1">
    <source>
        <dbReference type="PROSITE" id="PS50878"/>
    </source>
</evidence>
<dbReference type="STRING" id="50429.A0A2B4S704"/>
<evidence type="ECO:0000313" key="3">
    <source>
        <dbReference type="Proteomes" id="UP000225706"/>
    </source>
</evidence>
<keyword evidence="2" id="KW-0695">RNA-directed DNA polymerase</keyword>
<gene>
    <name evidence="2" type="primary">jockey\pol</name>
    <name evidence="2" type="ORF">AWC38_SpisGene8888</name>
</gene>
<dbReference type="CDD" id="cd01650">
    <property type="entry name" value="RT_nLTR_like"/>
    <property type="match status" value="1"/>
</dbReference>
<dbReference type="GO" id="GO:0003964">
    <property type="term" value="F:RNA-directed DNA polymerase activity"/>
    <property type="evidence" value="ECO:0007669"/>
    <property type="project" value="UniProtKB-KW"/>
</dbReference>
<feature type="domain" description="Reverse transcriptase" evidence="1">
    <location>
        <begin position="505"/>
        <end position="776"/>
    </location>
</feature>
<protein>
    <submittedName>
        <fullName evidence="2">RNA-directed DNA polymerase from mobile element jockey</fullName>
    </submittedName>
</protein>
<sequence>MGHNSFVYPDDGFFSHPEKLRAFSSAFIQWKDLVSSGLLVNEEKTHWVPMQFGEWLGFVINTISMTFRVPEKKVCKLKRLLDSVIQSRSSSYRELARIVGSTISVALAVGPISRLLTRQMYLAIDSRSAWDHVFLFPPALLEELKFWCCNIESFNGYSIRPSLDSSAVVFSDASDAAFGGFSASLDGTVASGMFTMDDLGQSSTFRELKAIYYVLISFVEHLKHMWVKIFTDNQNAARIVSVGSSKVHLQSVALSIFGLCFSHGIALEAQWIPRSLNERADILSRFFNKDDWRINLSVFRLVDAKWGPHTIDRFASFYNAQLPRFNSKFAAPGCSAVDTLAQDWRGENNWVCPSISWDNPERTRGADELKFHSFLGDYFLSQIVALPTRDNNILDLVLTNVPNIVELDAVLHPDQVGLFTDHSVVTFTLKASFKKPKLPTRFIYDYRRGDFEELQSALQSVNLSNVVQDNNTIDKDWTLWKDTFLAAVADFIPSKTLRRRYGPPWDILHLLRKKESVRKKLKLLPRIEIPRDKFKTLTATTKHLIRESKANYFESLDIRSQPKRFWSIFKLTNKSSNLPDVMSLGPAQHGFLPGRSCVTQLLTALDQIGEHLDTGKQTDVVYLDMSKAFDKVCHPLLLRKLKQCNVSGRLLDWFNAYLINRKQRVTVSGETSTEGLVSSGVRQGSLLGPPLFLLFVNNLPDRCSFSNVACFADETKIYKLIDSVYVSKALQSDLDSLMDWSTSTFLQFNQQKCMSQHISRKRNPIKHQYLMNGSVLDVTTAEKDLGVWISSDLTWTNQVYHQSNQANKLLVFIHGSSRYIKKSSTRRTM</sequence>
<keyword evidence="2" id="KW-0808">Transferase</keyword>
<keyword evidence="2" id="KW-0548">Nucleotidyltransferase</keyword>
<dbReference type="SUPFAM" id="SSF56672">
    <property type="entry name" value="DNA/RNA polymerases"/>
    <property type="match status" value="2"/>
</dbReference>
<dbReference type="InterPro" id="IPR043502">
    <property type="entry name" value="DNA/RNA_pol_sf"/>
</dbReference>
<dbReference type="PANTHER" id="PTHR33050:SF7">
    <property type="entry name" value="RIBONUCLEASE H"/>
    <property type="match status" value="1"/>
</dbReference>
<reference evidence="3" key="1">
    <citation type="journal article" date="2017" name="bioRxiv">
        <title>Comparative analysis of the genomes of Stylophora pistillata and Acropora digitifera provides evidence for extensive differences between species of corals.</title>
        <authorList>
            <person name="Voolstra C.R."/>
            <person name="Li Y."/>
            <person name="Liew Y.J."/>
            <person name="Baumgarten S."/>
            <person name="Zoccola D."/>
            <person name="Flot J.-F."/>
            <person name="Tambutte S."/>
            <person name="Allemand D."/>
            <person name="Aranda M."/>
        </authorList>
    </citation>
    <scope>NUCLEOTIDE SEQUENCE [LARGE SCALE GENOMIC DNA]</scope>
</reference>
<dbReference type="InterPro" id="IPR000477">
    <property type="entry name" value="RT_dom"/>
</dbReference>
<dbReference type="EMBL" id="LSMT01000126">
    <property type="protein sequence ID" value="PFX26444.1"/>
    <property type="molecule type" value="Genomic_DNA"/>
</dbReference>
<dbReference type="CDD" id="cd09275">
    <property type="entry name" value="RNase_HI_RT_DIRS1"/>
    <property type="match status" value="1"/>
</dbReference>
<dbReference type="OrthoDB" id="427096at2759"/>
<name>A0A2B4S704_STYPI</name>
<dbReference type="InterPro" id="IPR052055">
    <property type="entry name" value="Hepadnavirus_pol/RT"/>
</dbReference>